<evidence type="ECO:0000313" key="3">
    <source>
        <dbReference type="EMBL" id="GJT15056.1"/>
    </source>
</evidence>
<keyword evidence="1" id="KW-1133">Transmembrane helix</keyword>
<dbReference type="PANTHER" id="PTHR11697">
    <property type="entry name" value="GENERAL TRANSCRIPTION FACTOR 2-RELATED ZINC FINGER PROTEIN"/>
    <property type="match status" value="1"/>
</dbReference>
<organism evidence="3 4">
    <name type="scientific">Tanacetum coccineum</name>
    <dbReference type="NCBI Taxonomy" id="301880"/>
    <lineage>
        <taxon>Eukaryota</taxon>
        <taxon>Viridiplantae</taxon>
        <taxon>Streptophyta</taxon>
        <taxon>Embryophyta</taxon>
        <taxon>Tracheophyta</taxon>
        <taxon>Spermatophyta</taxon>
        <taxon>Magnoliopsida</taxon>
        <taxon>eudicotyledons</taxon>
        <taxon>Gunneridae</taxon>
        <taxon>Pentapetalae</taxon>
        <taxon>asterids</taxon>
        <taxon>campanulids</taxon>
        <taxon>Asterales</taxon>
        <taxon>Asteraceae</taxon>
        <taxon>Asteroideae</taxon>
        <taxon>Anthemideae</taxon>
        <taxon>Anthemidinae</taxon>
        <taxon>Tanacetum</taxon>
    </lineage>
</organism>
<keyword evidence="1" id="KW-0472">Membrane</keyword>
<dbReference type="EMBL" id="BQNB010013366">
    <property type="protein sequence ID" value="GJT15056.1"/>
    <property type="molecule type" value="Genomic_DNA"/>
</dbReference>
<evidence type="ECO:0000313" key="4">
    <source>
        <dbReference type="Proteomes" id="UP001151760"/>
    </source>
</evidence>
<keyword evidence="4" id="KW-1185">Reference proteome</keyword>
<dbReference type="PANTHER" id="PTHR11697:SF230">
    <property type="entry name" value="ZINC FINGER, MYM DOMAIN CONTAINING 1"/>
    <property type="match status" value="1"/>
</dbReference>
<protein>
    <submittedName>
        <fullName evidence="3">Zinc finger MYM-type protein 1-like protein</fullName>
    </submittedName>
</protein>
<dbReference type="InterPro" id="IPR025398">
    <property type="entry name" value="DUF4371"/>
</dbReference>
<sequence length="417" mass="47749">MFTLDAASGAFSLFAFFMTVVTIGVALAIALILMRVIVFKNKYVERLIEEAFDVIIKEIEDGAFSLLVDESSDVSKKEQMALVLRYVDRLGIVKERFAGVVHVDDTSSKTLKASIDTLFAQHKLSLKQASLHVRGQGYDGASNMRDKFNGLKALILKDNSSAYYVHCFAHRLQLVIVAVANHHERLVNFFEKLIGVINVVSSFCKRKDMRRKLEILKFVEKEAHDARNQVQAQAILSYFKKYEFVFYLHLMEHILRATNLLSKAFQVKDQNILEAVSMINGTKESLITLRAKGFDNIPEKVNIFCTYEISTHLLSNMSALSPRASFFMFDSLKLITLTTLYLDDFMDFNMFHLIRELDLYCVNMVQNEDFSKLNTITEFAKEMMRFDKHCTFPMIYKLLKLALVLPVAAAIVERCFP</sequence>
<name>A0ABQ5BK50_9ASTR</name>
<feature type="transmembrane region" description="Helical" evidence="1">
    <location>
        <begin position="12"/>
        <end position="38"/>
    </location>
</feature>
<dbReference type="Proteomes" id="UP001151760">
    <property type="component" value="Unassembled WGS sequence"/>
</dbReference>
<gene>
    <name evidence="3" type="ORF">Tco_0873762</name>
</gene>
<reference evidence="3" key="2">
    <citation type="submission" date="2022-01" db="EMBL/GenBank/DDBJ databases">
        <authorList>
            <person name="Yamashiro T."/>
            <person name="Shiraishi A."/>
            <person name="Satake H."/>
            <person name="Nakayama K."/>
        </authorList>
    </citation>
    <scope>NUCLEOTIDE SEQUENCE</scope>
</reference>
<accession>A0ABQ5BK50</accession>
<feature type="domain" description="DUF4371" evidence="2">
    <location>
        <begin position="45"/>
        <end position="150"/>
    </location>
</feature>
<feature type="transmembrane region" description="Helical" evidence="1">
    <location>
        <begin position="394"/>
        <end position="412"/>
    </location>
</feature>
<reference evidence="3" key="1">
    <citation type="journal article" date="2022" name="Int. J. Mol. Sci.">
        <title>Draft Genome of Tanacetum Coccineum: Genomic Comparison of Closely Related Tanacetum-Family Plants.</title>
        <authorList>
            <person name="Yamashiro T."/>
            <person name="Shiraishi A."/>
            <person name="Nakayama K."/>
            <person name="Satake H."/>
        </authorList>
    </citation>
    <scope>NUCLEOTIDE SEQUENCE</scope>
</reference>
<keyword evidence="1" id="KW-0812">Transmembrane</keyword>
<comment type="caution">
    <text evidence="3">The sequence shown here is derived from an EMBL/GenBank/DDBJ whole genome shotgun (WGS) entry which is preliminary data.</text>
</comment>
<dbReference type="Pfam" id="PF14291">
    <property type="entry name" value="DUF4371"/>
    <property type="match status" value="1"/>
</dbReference>
<dbReference type="InterPro" id="IPR012337">
    <property type="entry name" value="RNaseH-like_sf"/>
</dbReference>
<evidence type="ECO:0000259" key="2">
    <source>
        <dbReference type="Pfam" id="PF14291"/>
    </source>
</evidence>
<dbReference type="InterPro" id="IPR055298">
    <property type="entry name" value="AtLOH3-like"/>
</dbReference>
<evidence type="ECO:0000256" key="1">
    <source>
        <dbReference type="SAM" id="Phobius"/>
    </source>
</evidence>
<dbReference type="SUPFAM" id="SSF53098">
    <property type="entry name" value="Ribonuclease H-like"/>
    <property type="match status" value="1"/>
</dbReference>
<proteinExistence type="predicted"/>